<gene>
    <name evidence="2" type="ORF">HCZ30_08930</name>
</gene>
<feature type="transmembrane region" description="Helical" evidence="1">
    <location>
        <begin position="111"/>
        <end position="134"/>
    </location>
</feature>
<protein>
    <submittedName>
        <fullName evidence="2">Uncharacterized protein</fullName>
    </submittedName>
</protein>
<evidence type="ECO:0000313" key="2">
    <source>
        <dbReference type="EMBL" id="NIY72560.1"/>
    </source>
</evidence>
<proteinExistence type="predicted"/>
<dbReference type="RefSeq" id="WP_167637944.1">
    <property type="nucleotide sequence ID" value="NZ_JAATOP010000005.1"/>
</dbReference>
<accession>A0ABX0VWW6</accession>
<keyword evidence="1" id="KW-0812">Transmembrane</keyword>
<feature type="transmembrane region" description="Helical" evidence="1">
    <location>
        <begin position="141"/>
        <end position="160"/>
    </location>
</feature>
<comment type="caution">
    <text evidence="2">The sequence shown here is derived from an EMBL/GenBank/DDBJ whole genome shotgun (WGS) entry which is preliminary data.</text>
</comment>
<dbReference type="Proteomes" id="UP000709466">
    <property type="component" value="Unassembled WGS sequence"/>
</dbReference>
<feature type="transmembrane region" description="Helical" evidence="1">
    <location>
        <begin position="45"/>
        <end position="63"/>
    </location>
</feature>
<feature type="transmembrane region" description="Helical" evidence="1">
    <location>
        <begin position="172"/>
        <end position="193"/>
    </location>
</feature>
<keyword evidence="1" id="KW-0472">Membrane</keyword>
<organism evidence="2 3">
    <name type="scientific">Marivivens donghaensis</name>
    <dbReference type="NCBI Taxonomy" id="1699413"/>
    <lineage>
        <taxon>Bacteria</taxon>
        <taxon>Pseudomonadati</taxon>
        <taxon>Pseudomonadota</taxon>
        <taxon>Alphaproteobacteria</taxon>
        <taxon>Rhodobacterales</taxon>
        <taxon>Paracoccaceae</taxon>
        <taxon>Marivivens group</taxon>
        <taxon>Marivivens</taxon>
    </lineage>
</organism>
<sequence length="220" mass="24361">MGLGITKPAGFAIAAAFIALVGLVLNIFFPHYASALQLRADWPPFLSITAFGLLLASLATLTISRFSMLDNVIFYTASIWILVMAKLRIILQFAYPEMPWNAAYSFDNSPFVLMSVTSAIAFLFLALSLLMFALPFVHRLFYAYVLAVLSCVALTGYAIGRYFVFPATGEEFATGLSLCGLVSFVLLFGAIAIQAKRRRREDKNEVKEKAVEVPDGFEWR</sequence>
<evidence type="ECO:0000256" key="1">
    <source>
        <dbReference type="SAM" id="Phobius"/>
    </source>
</evidence>
<keyword evidence="3" id="KW-1185">Reference proteome</keyword>
<feature type="transmembrane region" description="Helical" evidence="1">
    <location>
        <begin position="72"/>
        <end position="91"/>
    </location>
</feature>
<keyword evidence="1" id="KW-1133">Transmembrane helix</keyword>
<evidence type="ECO:0000313" key="3">
    <source>
        <dbReference type="Proteomes" id="UP000709466"/>
    </source>
</evidence>
<feature type="transmembrane region" description="Helical" evidence="1">
    <location>
        <begin position="12"/>
        <end position="33"/>
    </location>
</feature>
<reference evidence="2 3" key="1">
    <citation type="submission" date="2020-03" db="EMBL/GenBank/DDBJ databases">
        <title>Bacterial isolates of synthetic phycosphere.</title>
        <authorList>
            <person name="Fu H."/>
            <person name="Moran M.A."/>
        </authorList>
    </citation>
    <scope>NUCLEOTIDE SEQUENCE [LARGE SCALE GENOMIC DNA]</scope>
    <source>
        <strain evidence="2 3">HF1</strain>
    </source>
</reference>
<name>A0ABX0VWW6_9RHOB</name>
<dbReference type="EMBL" id="JAATOP010000005">
    <property type="protein sequence ID" value="NIY72560.1"/>
    <property type="molecule type" value="Genomic_DNA"/>
</dbReference>